<dbReference type="PANTHER" id="PTHR45902">
    <property type="entry name" value="LATROPHILIN RECEPTOR-LIKE PROTEIN A"/>
    <property type="match status" value="1"/>
</dbReference>
<dbReference type="EMBL" id="BPLQ01012194">
    <property type="protein sequence ID" value="GIY63576.1"/>
    <property type="molecule type" value="Genomic_DNA"/>
</dbReference>
<proteinExistence type="predicted"/>
<keyword evidence="2" id="KW-0732">Signal</keyword>
<keyword evidence="1" id="KW-0812">Transmembrane</keyword>
<evidence type="ECO:0000256" key="2">
    <source>
        <dbReference type="SAM" id="SignalP"/>
    </source>
</evidence>
<dbReference type="InterPro" id="IPR053231">
    <property type="entry name" value="GPCR_LN-TM7"/>
</dbReference>
<evidence type="ECO:0000256" key="1">
    <source>
        <dbReference type="SAM" id="Phobius"/>
    </source>
</evidence>
<feature type="transmembrane region" description="Helical" evidence="1">
    <location>
        <begin position="342"/>
        <end position="360"/>
    </location>
</feature>
<keyword evidence="1" id="KW-1133">Transmembrane helix</keyword>
<keyword evidence="1" id="KW-0472">Membrane</keyword>
<sequence length="361" mass="41013">MVPLTTTIVFAFLLILGQASDTSERGEDCSSFDRCKAGDFFRTCSCDRDCYKYGTCCSDSDQYAKMASEQQQYWCHSDRTSMPVYAKRACAVEFSGGEVQTRICTQGVRDKADVLNNLLVTSTKSKTTYWNRNCAICNKENRKDLRLWAVQVVCPSKHGDVTFRKSYVEDHLTFDLDLEEWGLKVKDGFVACTLTFLQPTKTVGKLNYCAPNLVSSCPAGFEDSEVVEKCSTYHAERKQKNTDLYFRNVHCALCNGVSEDDLECVGRNYSPLNNIKGKDVVKVVFDSGVWLDRNETEKYKCSSGNMYDPFQARCRQMPESFLRDLNATLYPVNFAPRIMGDAYVFAILLVFILISKYSFYC</sequence>
<organism evidence="3 4">
    <name type="scientific">Caerostris darwini</name>
    <dbReference type="NCBI Taxonomy" id="1538125"/>
    <lineage>
        <taxon>Eukaryota</taxon>
        <taxon>Metazoa</taxon>
        <taxon>Ecdysozoa</taxon>
        <taxon>Arthropoda</taxon>
        <taxon>Chelicerata</taxon>
        <taxon>Arachnida</taxon>
        <taxon>Araneae</taxon>
        <taxon>Araneomorphae</taxon>
        <taxon>Entelegynae</taxon>
        <taxon>Araneoidea</taxon>
        <taxon>Araneidae</taxon>
        <taxon>Caerostris</taxon>
    </lineage>
</organism>
<feature type="signal peptide" evidence="2">
    <location>
        <begin position="1"/>
        <end position="19"/>
    </location>
</feature>
<dbReference type="Proteomes" id="UP001054837">
    <property type="component" value="Unassembled WGS sequence"/>
</dbReference>
<name>A0AAV4V020_9ARAC</name>
<comment type="caution">
    <text evidence="3">The sequence shown here is derived from an EMBL/GenBank/DDBJ whole genome shotgun (WGS) entry which is preliminary data.</text>
</comment>
<gene>
    <name evidence="3" type="primary">AVEN_92692_1</name>
    <name evidence="3" type="ORF">CDAR_442381</name>
</gene>
<protein>
    <recommendedName>
        <fullName evidence="5">SMB domain-containing protein</fullName>
    </recommendedName>
</protein>
<evidence type="ECO:0000313" key="3">
    <source>
        <dbReference type="EMBL" id="GIY63576.1"/>
    </source>
</evidence>
<evidence type="ECO:0000313" key="4">
    <source>
        <dbReference type="Proteomes" id="UP001054837"/>
    </source>
</evidence>
<reference evidence="3 4" key="1">
    <citation type="submission" date="2021-06" db="EMBL/GenBank/DDBJ databases">
        <title>Caerostris darwini draft genome.</title>
        <authorList>
            <person name="Kono N."/>
            <person name="Arakawa K."/>
        </authorList>
    </citation>
    <scope>NUCLEOTIDE SEQUENCE [LARGE SCALE GENOMIC DNA]</scope>
</reference>
<evidence type="ECO:0008006" key="5">
    <source>
        <dbReference type="Google" id="ProtNLM"/>
    </source>
</evidence>
<dbReference type="AlphaFoldDB" id="A0AAV4V020"/>
<feature type="chain" id="PRO_5043797679" description="SMB domain-containing protein" evidence="2">
    <location>
        <begin position="20"/>
        <end position="361"/>
    </location>
</feature>
<accession>A0AAV4V020</accession>
<dbReference type="PANTHER" id="PTHR45902:SF4">
    <property type="entry name" value="G-PROTEIN COUPLED RECEPTORS FAMILY 2 PROFILE 2 DOMAIN-CONTAINING PROTEIN"/>
    <property type="match status" value="1"/>
</dbReference>
<keyword evidence="4" id="KW-1185">Reference proteome</keyword>